<feature type="region of interest" description="Disordered" evidence="1">
    <location>
        <begin position="473"/>
        <end position="614"/>
    </location>
</feature>
<dbReference type="Proteomes" id="UP001152797">
    <property type="component" value="Unassembled WGS sequence"/>
</dbReference>
<keyword evidence="5" id="KW-1185">Reference proteome</keyword>
<comment type="caution">
    <text evidence="2">The sequence shown here is derived from an EMBL/GenBank/DDBJ whole genome shotgun (WGS) entry which is preliminary data.</text>
</comment>
<evidence type="ECO:0000313" key="2">
    <source>
        <dbReference type="EMBL" id="CAI3972314.1"/>
    </source>
</evidence>
<dbReference type="EMBL" id="CAMXCT020000002">
    <property type="protein sequence ID" value="CAL1125689.1"/>
    <property type="molecule type" value="Genomic_DNA"/>
</dbReference>
<proteinExistence type="predicted"/>
<feature type="compositionally biased region" description="Basic and acidic residues" evidence="1">
    <location>
        <begin position="473"/>
        <end position="487"/>
    </location>
</feature>
<evidence type="ECO:0000313" key="4">
    <source>
        <dbReference type="EMBL" id="CAL4759626.1"/>
    </source>
</evidence>
<feature type="compositionally biased region" description="Basic residues" evidence="1">
    <location>
        <begin position="1350"/>
        <end position="1360"/>
    </location>
</feature>
<feature type="region of interest" description="Disordered" evidence="1">
    <location>
        <begin position="630"/>
        <end position="780"/>
    </location>
</feature>
<accession>A0A9P1BFE8</accession>
<feature type="compositionally biased region" description="Gly residues" evidence="1">
    <location>
        <begin position="1361"/>
        <end position="1370"/>
    </location>
</feature>
<feature type="compositionally biased region" description="Basic and acidic residues" evidence="1">
    <location>
        <begin position="388"/>
        <end position="444"/>
    </location>
</feature>
<protein>
    <submittedName>
        <fullName evidence="4">Stress response protein nst1</fullName>
    </submittedName>
</protein>
<feature type="region of interest" description="Disordered" evidence="1">
    <location>
        <begin position="377"/>
        <end position="457"/>
    </location>
</feature>
<feature type="compositionally biased region" description="Polar residues" evidence="1">
    <location>
        <begin position="728"/>
        <end position="759"/>
    </location>
</feature>
<evidence type="ECO:0000313" key="3">
    <source>
        <dbReference type="EMBL" id="CAL1125689.1"/>
    </source>
</evidence>
<dbReference type="PANTHER" id="PTHR12239:SF41">
    <property type="entry name" value="MEMBRANE ASSOCIATED PROTEIN, PUTATIVE-RELATED"/>
    <property type="match status" value="1"/>
</dbReference>
<feature type="non-terminal residue" evidence="2">
    <location>
        <position position="1370"/>
    </location>
</feature>
<dbReference type="EMBL" id="CAMXCT030000002">
    <property type="protein sequence ID" value="CAL4759626.1"/>
    <property type="molecule type" value="Genomic_DNA"/>
</dbReference>
<organism evidence="2">
    <name type="scientific">Cladocopium goreaui</name>
    <dbReference type="NCBI Taxonomy" id="2562237"/>
    <lineage>
        <taxon>Eukaryota</taxon>
        <taxon>Sar</taxon>
        <taxon>Alveolata</taxon>
        <taxon>Dinophyceae</taxon>
        <taxon>Suessiales</taxon>
        <taxon>Symbiodiniaceae</taxon>
        <taxon>Cladocopium</taxon>
    </lineage>
</organism>
<gene>
    <name evidence="2" type="ORF">C1SCF055_LOCUS904</name>
</gene>
<feature type="compositionally biased region" description="Low complexity" evidence="1">
    <location>
        <begin position="1337"/>
        <end position="1349"/>
    </location>
</feature>
<dbReference type="EMBL" id="CAMXCT010000002">
    <property type="protein sequence ID" value="CAI3972314.1"/>
    <property type="molecule type" value="Genomic_DNA"/>
</dbReference>
<feature type="compositionally biased region" description="Polar residues" evidence="1">
    <location>
        <begin position="647"/>
        <end position="670"/>
    </location>
</feature>
<evidence type="ECO:0000256" key="1">
    <source>
        <dbReference type="SAM" id="MobiDB-lite"/>
    </source>
</evidence>
<feature type="region of interest" description="Disordered" evidence="1">
    <location>
        <begin position="1337"/>
        <end position="1370"/>
    </location>
</feature>
<name>A0A9P1BFE8_9DINO</name>
<evidence type="ECO:0000313" key="5">
    <source>
        <dbReference type="Proteomes" id="UP001152797"/>
    </source>
</evidence>
<reference evidence="3" key="2">
    <citation type="submission" date="2024-04" db="EMBL/GenBank/DDBJ databases">
        <authorList>
            <person name="Chen Y."/>
            <person name="Shah S."/>
            <person name="Dougan E. K."/>
            <person name="Thang M."/>
            <person name="Chan C."/>
        </authorList>
    </citation>
    <scope>NUCLEOTIDE SEQUENCE [LARGE SCALE GENOMIC DNA]</scope>
</reference>
<dbReference type="PANTHER" id="PTHR12239">
    <property type="entry name" value="PROTEIN CBG20215-RELATED"/>
    <property type="match status" value="1"/>
</dbReference>
<feature type="compositionally biased region" description="Basic and acidic residues" evidence="1">
    <location>
        <begin position="495"/>
        <end position="579"/>
    </location>
</feature>
<reference evidence="2" key="1">
    <citation type="submission" date="2022-10" db="EMBL/GenBank/DDBJ databases">
        <authorList>
            <person name="Chen Y."/>
            <person name="Dougan E. K."/>
            <person name="Chan C."/>
            <person name="Rhodes N."/>
            <person name="Thang M."/>
        </authorList>
    </citation>
    <scope>NUCLEOTIDE SEQUENCE</scope>
</reference>
<sequence length="1370" mass="153984">FFSLGKGVIGGLGSTRKTRNWKLSNMKSWVKAHKNLWPHEAVPEKSPKVVRDIAFKLLAQAAVFLELWLINQGTDQDTEFDELTELDGGKKKKTNILIKFRTRCNENLLSAAFKSTELFKQQSADQISMKCAWTYERYSAPWTAGFSTLGRPFQCALELVLLKPPEQFCTGWSRNTQRNIPFQPDAKDFKSMLTDPVPTQDILRAADLAGNAMHFTTCANAQLLALTCFRPLERKSKGEIKQDLMYEYENLGRPGKGKSVHDVIREVEQEQSKNLQFRVEKKQGSIMWLHCGKDAIDDHNLHDLDGSQLLLHHGEDKITFAELPKDCRDWKLAKYQKEGKHFGQLFLHSPSQGAKPVWVFKLKFLDLPDEKETRLKEKMKQENAQGKVSEEKTDAQKIKDEVKAAEEKKALEEDKERKASEAEAAAKEKALKEANDEKQRKAAEAEVAAQKKAMEDEVRAQVEQKLRDEIRQQMEEEVKAKMQKEVDAAAAMNSKKSEDENEELKQTQEKQKEELEKKREEEELEKKREEEELEKKKREEEELEKKKREEEELMLKQSQEKEMQEIERKKREEEEEKKRQAAIIQANKESALKRKGAAKEEPEPRTFFSRGKFPDAGVYQKIYSALRSRQNPWAKKRVIAPVDSPPATGSQPSNDSLGETDITMQHSPPQDFSILDSPVPRDQQPGRPSDEQVVVTILDSPEHQNPFETPPRKPKLGMSSPNVPDDSGLSSGGKSNEPSCEYSSATSCESKPKAQQITLGMSGYGRRDFVPSSSDDAMTPDEKKVNVKRTMITYDDDEPNEISEKALPQWACEAEYLTKQNVGAGDMDIASELSQANKKTIFGMIAMLQDRYNDPRGLPDSPSDIAQLPAVQNLPIYDIWLHKYQSLLEFPPLICEAKYKSWFQAVVALYQLAMDWSLDTLLLGYAAELTWAKYFYMTCVPTHNELKWPRLEPTAGDFTTSMALAGRDLVRGEDARPGKVFKVPKSLTLPKSLDFTVKQLRQVERSAGTLANQRSAAATAWILSNSTSGFQHAPMAWTGCFLLKRRVYLNSSGKAFLCLGFQTYAAVGIPLEKQEVDGKEYLLVIPEKVSSGNITWMMSNDVSLNATGKWDFLPVTLRTTIELPKALRHFASAWEVTGPPQSALRSAVRVGVLLTIQNLTNIQKQLKHPPPLKGKGSGKGGNVVKYDHAKALVTFLWPDETLESQEQMIDSICGRHLPKVKCPSDILSAIRELGAEGERDFADLLSVAQNQEAIEKERKLRSPTEVEGFLDSRASTWGGALKNRSEFQALKECVVNFIWAKHQKLNPTDAAPVPSDQQLRDVISSFTAKTGFIHPESAAASSSSAAAAKGHGKAKPKGGRAKGSGAGKKK</sequence>
<dbReference type="InterPro" id="IPR052293">
    <property type="entry name" value="SRRP"/>
</dbReference>